<gene>
    <name evidence="1" type="ORF">PVL29_001838</name>
</gene>
<dbReference type="AlphaFoldDB" id="A0AA39AFH7"/>
<reference evidence="1 2" key="1">
    <citation type="journal article" date="2023" name="BMC Biotechnol.">
        <title>Vitis rotundifolia cv Carlos genome sequencing.</title>
        <authorList>
            <person name="Huff M."/>
            <person name="Hulse-Kemp A."/>
            <person name="Scheffler B."/>
            <person name="Youngblood R."/>
            <person name="Simpson S."/>
            <person name="Babiker E."/>
            <person name="Staton M."/>
        </authorList>
    </citation>
    <scope>NUCLEOTIDE SEQUENCE [LARGE SCALE GENOMIC DNA]</scope>
    <source>
        <tissue evidence="1">Leaf</tissue>
    </source>
</reference>
<dbReference type="Proteomes" id="UP001168098">
    <property type="component" value="Unassembled WGS sequence"/>
</dbReference>
<organism evidence="1 2">
    <name type="scientific">Vitis rotundifolia</name>
    <name type="common">Muscadine grape</name>
    <dbReference type="NCBI Taxonomy" id="103349"/>
    <lineage>
        <taxon>Eukaryota</taxon>
        <taxon>Viridiplantae</taxon>
        <taxon>Streptophyta</taxon>
        <taxon>Embryophyta</taxon>
        <taxon>Tracheophyta</taxon>
        <taxon>Spermatophyta</taxon>
        <taxon>Magnoliopsida</taxon>
        <taxon>eudicotyledons</taxon>
        <taxon>Gunneridae</taxon>
        <taxon>Pentapetalae</taxon>
        <taxon>rosids</taxon>
        <taxon>Vitales</taxon>
        <taxon>Vitaceae</taxon>
        <taxon>Viteae</taxon>
        <taxon>Vitis</taxon>
    </lineage>
</organism>
<keyword evidence="2" id="KW-1185">Reference proteome</keyword>
<evidence type="ECO:0000313" key="1">
    <source>
        <dbReference type="EMBL" id="KAJ9706561.1"/>
    </source>
</evidence>
<evidence type="ECO:0000313" key="2">
    <source>
        <dbReference type="Proteomes" id="UP001168098"/>
    </source>
</evidence>
<name>A0AA39AFH7_VITRO</name>
<proteinExistence type="predicted"/>
<comment type="caution">
    <text evidence="1">The sequence shown here is derived from an EMBL/GenBank/DDBJ whole genome shotgun (WGS) entry which is preliminary data.</text>
</comment>
<accession>A0AA39AFH7</accession>
<protein>
    <submittedName>
        <fullName evidence="1">Uncharacterized protein</fullName>
    </submittedName>
</protein>
<dbReference type="EMBL" id="JARBHA010000002">
    <property type="protein sequence ID" value="KAJ9706561.1"/>
    <property type="molecule type" value="Genomic_DNA"/>
</dbReference>
<sequence length="30" mass="3544">MIHVPRKLKAQNLEIVWSGDAWICTKQLQH</sequence>